<evidence type="ECO:0000256" key="2">
    <source>
        <dbReference type="ARBA" id="ARBA00023125"/>
    </source>
</evidence>
<dbReference type="RefSeq" id="WP_158616962.1">
    <property type="nucleotide sequence ID" value="NZ_JABFJV010000089.1"/>
</dbReference>
<dbReference type="PROSITE" id="PS01081">
    <property type="entry name" value="HTH_TETR_1"/>
    <property type="match status" value="1"/>
</dbReference>
<dbReference type="InterPro" id="IPR023772">
    <property type="entry name" value="DNA-bd_HTH_TetR-type_CS"/>
</dbReference>
<dbReference type="PROSITE" id="PS50977">
    <property type="entry name" value="HTH_TETR_2"/>
    <property type="match status" value="1"/>
</dbReference>
<dbReference type="AlphaFoldDB" id="A0A7Y4KLL1"/>
<evidence type="ECO:0000259" key="5">
    <source>
        <dbReference type="PROSITE" id="PS50977"/>
    </source>
</evidence>
<dbReference type="GO" id="GO:0003700">
    <property type="term" value="F:DNA-binding transcription factor activity"/>
    <property type="evidence" value="ECO:0007669"/>
    <property type="project" value="TreeGrafter"/>
</dbReference>
<name>A0A7Y4KLL1_9BACT</name>
<evidence type="ECO:0000313" key="6">
    <source>
        <dbReference type="EMBL" id="NOK34969.1"/>
    </source>
</evidence>
<dbReference type="InterPro" id="IPR009057">
    <property type="entry name" value="Homeodomain-like_sf"/>
</dbReference>
<sequence length="206" mass="22449">MKKSSTGRVRRSDPALLVKAARALFVQYGVRRTSMEDVARHANVAKGTVYLAFDSKDALFRAVCEDLCDELLARSEEAVGSARTGTERIRARLVAKYAWLQGYVNASPHAEELLASKDSVAGDVLKAMDVRFAKLLAKDLELAAKEARVTLPIDGFEASELARVLMRIARSCGLPDEGRALPTEALAKSRLEALLPVVLRGLRLVA</sequence>
<accession>A0A7Y4KLL1</accession>
<keyword evidence="1" id="KW-0805">Transcription regulation</keyword>
<organism evidence="6 7">
    <name type="scientific">Corallococcus exercitus</name>
    <dbReference type="NCBI Taxonomy" id="2316736"/>
    <lineage>
        <taxon>Bacteria</taxon>
        <taxon>Pseudomonadati</taxon>
        <taxon>Myxococcota</taxon>
        <taxon>Myxococcia</taxon>
        <taxon>Myxococcales</taxon>
        <taxon>Cystobacterineae</taxon>
        <taxon>Myxococcaceae</taxon>
        <taxon>Corallococcus</taxon>
    </lineage>
</organism>
<dbReference type="InterPro" id="IPR001647">
    <property type="entry name" value="HTH_TetR"/>
</dbReference>
<evidence type="ECO:0000256" key="1">
    <source>
        <dbReference type="ARBA" id="ARBA00023015"/>
    </source>
</evidence>
<dbReference type="OrthoDB" id="5365491at2"/>
<keyword evidence="7" id="KW-1185">Reference proteome</keyword>
<dbReference type="GO" id="GO:0000976">
    <property type="term" value="F:transcription cis-regulatory region binding"/>
    <property type="evidence" value="ECO:0007669"/>
    <property type="project" value="TreeGrafter"/>
</dbReference>
<evidence type="ECO:0000313" key="7">
    <source>
        <dbReference type="Proteomes" id="UP000563426"/>
    </source>
</evidence>
<evidence type="ECO:0000256" key="4">
    <source>
        <dbReference type="PROSITE-ProRule" id="PRU00335"/>
    </source>
</evidence>
<dbReference type="EMBL" id="JABFJV010000089">
    <property type="protein sequence ID" value="NOK34969.1"/>
    <property type="molecule type" value="Genomic_DNA"/>
</dbReference>
<evidence type="ECO:0000256" key="3">
    <source>
        <dbReference type="ARBA" id="ARBA00023163"/>
    </source>
</evidence>
<dbReference type="Pfam" id="PF00440">
    <property type="entry name" value="TetR_N"/>
    <property type="match status" value="1"/>
</dbReference>
<dbReference type="Gene3D" id="1.10.357.10">
    <property type="entry name" value="Tetracycline Repressor, domain 2"/>
    <property type="match status" value="1"/>
</dbReference>
<proteinExistence type="predicted"/>
<gene>
    <name evidence="6" type="ORF">HMI49_17355</name>
</gene>
<reference evidence="6 7" key="1">
    <citation type="submission" date="2020-05" db="EMBL/GenBank/DDBJ databases">
        <authorList>
            <person name="Whitworth D."/>
        </authorList>
    </citation>
    <scope>NUCLEOTIDE SEQUENCE [LARGE SCALE GENOMIC DNA]</scope>
    <source>
        <strain evidence="6 7">AB043B</strain>
    </source>
</reference>
<dbReference type="PRINTS" id="PR00455">
    <property type="entry name" value="HTHTETR"/>
</dbReference>
<dbReference type="Proteomes" id="UP000563426">
    <property type="component" value="Unassembled WGS sequence"/>
</dbReference>
<comment type="caution">
    <text evidence="6">The sequence shown here is derived from an EMBL/GenBank/DDBJ whole genome shotgun (WGS) entry which is preliminary data.</text>
</comment>
<feature type="DNA-binding region" description="H-T-H motif" evidence="4">
    <location>
        <begin position="34"/>
        <end position="53"/>
    </location>
</feature>
<dbReference type="PANTHER" id="PTHR30055:SF234">
    <property type="entry name" value="HTH-TYPE TRANSCRIPTIONAL REGULATOR BETI"/>
    <property type="match status" value="1"/>
</dbReference>
<feature type="domain" description="HTH tetR-type" evidence="5">
    <location>
        <begin position="11"/>
        <end position="71"/>
    </location>
</feature>
<dbReference type="PANTHER" id="PTHR30055">
    <property type="entry name" value="HTH-TYPE TRANSCRIPTIONAL REGULATOR RUTR"/>
    <property type="match status" value="1"/>
</dbReference>
<keyword evidence="3" id="KW-0804">Transcription</keyword>
<dbReference type="SUPFAM" id="SSF46689">
    <property type="entry name" value="Homeodomain-like"/>
    <property type="match status" value="1"/>
</dbReference>
<protein>
    <submittedName>
        <fullName evidence="6">TetR/AcrR family transcriptional regulator</fullName>
    </submittedName>
</protein>
<keyword evidence="2 4" id="KW-0238">DNA-binding</keyword>
<dbReference type="InterPro" id="IPR050109">
    <property type="entry name" value="HTH-type_TetR-like_transc_reg"/>
</dbReference>